<keyword evidence="2" id="KW-1185">Reference proteome</keyword>
<sequence>MQAIILLILLFIILIYAPPFNLKFKINNKEVIIETSEIQSSESSE</sequence>
<dbReference type="GeneID" id="26625144"/>
<dbReference type="RefSeq" id="YP_009197943.1">
    <property type="nucleotide sequence ID" value="NC_028787.1"/>
</dbReference>
<organism evidence="1 2">
    <name type="scientific">Acidianus bottle-shaped virus 3 strain ABV3</name>
    <dbReference type="NCBI Taxonomy" id="1732174"/>
    <lineage>
        <taxon>Viruses</taxon>
        <taxon>Viruses incertae sedis</taxon>
        <taxon>Ampullaviridae</taxon>
        <taxon>Bottigliavirus</taxon>
        <taxon>Bottigliavirus krisuvikense</taxon>
        <taxon>Bottigliavirus ABV3</taxon>
    </lineage>
</organism>
<accession>A0A0N9NY29</accession>
<name>A0A0N9NY29_9VIRU</name>
<dbReference type="Proteomes" id="UP000202152">
    <property type="component" value="Segment"/>
</dbReference>
<proteinExistence type="predicted"/>
<evidence type="ECO:0000313" key="2">
    <source>
        <dbReference type="Proteomes" id="UP000202152"/>
    </source>
</evidence>
<reference evidence="1 2" key="1">
    <citation type="journal article" date="2015" name="Environ. Microbiol.">
        <title>Novel viral genomes identified from six metagenomes reveal wide distribution of archaeal viruses and high viral diversity in terrestrial hot springs.</title>
        <authorList>
            <person name="Gudbergsdottir S.R."/>
            <person name="Menzel P."/>
            <person name="Krogh A."/>
            <person name="Young M."/>
            <person name="Peng X."/>
        </authorList>
    </citation>
    <scope>NUCLEOTIDE SEQUENCE [LARGE SCALE GENOMIC DNA]</scope>
    <source>
        <strain evidence="1 2">ABV3</strain>
    </source>
</reference>
<dbReference type="EMBL" id="KP282674">
    <property type="protein sequence ID" value="ALG96866.1"/>
    <property type="molecule type" value="Genomic_DNA"/>
</dbReference>
<dbReference type="KEGG" id="vg:26625144"/>
<protein>
    <submittedName>
        <fullName evidence="1">Uncharacterized protein</fullName>
    </submittedName>
</protein>
<evidence type="ECO:0000313" key="1">
    <source>
        <dbReference type="EMBL" id="ALG96866.1"/>
    </source>
</evidence>